<reference evidence="1 2" key="1">
    <citation type="submission" date="2019-03" db="EMBL/GenBank/DDBJ databases">
        <title>Dyadobacter AR-3-6 sp. nov., isolated from arctic soil.</title>
        <authorList>
            <person name="Chaudhary D.K."/>
        </authorList>
    </citation>
    <scope>NUCLEOTIDE SEQUENCE [LARGE SCALE GENOMIC DNA]</scope>
    <source>
        <strain evidence="1 2">AR-3-6</strain>
    </source>
</reference>
<comment type="caution">
    <text evidence="1">The sequence shown here is derived from an EMBL/GenBank/DDBJ whole genome shotgun (WGS) entry which is preliminary data.</text>
</comment>
<dbReference type="RefSeq" id="WP_131956471.1">
    <property type="nucleotide sequence ID" value="NZ_SMFL01000001.1"/>
</dbReference>
<keyword evidence="2" id="KW-1185">Reference proteome</keyword>
<dbReference type="SUPFAM" id="SSF56935">
    <property type="entry name" value="Porins"/>
    <property type="match status" value="1"/>
</dbReference>
<evidence type="ECO:0008006" key="3">
    <source>
        <dbReference type="Google" id="ProtNLM"/>
    </source>
</evidence>
<evidence type="ECO:0000313" key="1">
    <source>
        <dbReference type="EMBL" id="TDE18503.1"/>
    </source>
</evidence>
<gene>
    <name evidence="1" type="ORF">E0F88_02905</name>
</gene>
<organism evidence="1 2">
    <name type="scientific">Dyadobacter psychrotolerans</name>
    <dbReference type="NCBI Taxonomy" id="2541721"/>
    <lineage>
        <taxon>Bacteria</taxon>
        <taxon>Pseudomonadati</taxon>
        <taxon>Bacteroidota</taxon>
        <taxon>Cytophagia</taxon>
        <taxon>Cytophagales</taxon>
        <taxon>Spirosomataceae</taxon>
        <taxon>Dyadobacter</taxon>
    </lineage>
</organism>
<protein>
    <recommendedName>
        <fullName evidence="3">Outer membrane protein beta-barrel domain-containing protein</fullName>
    </recommendedName>
</protein>
<dbReference type="EMBL" id="SMFL01000001">
    <property type="protein sequence ID" value="TDE18503.1"/>
    <property type="molecule type" value="Genomic_DNA"/>
</dbReference>
<sequence length="232" mass="25583">MKNIFFFVGIMIFLGNGTSFAQFEGKKYVSGSFGLSFGNSNPVSGQAGQRYEYNLGFSLGKFKTETRASGWNLNSSLSGTENSTLQFDGSNFVESSGKGLNYFKIGAGRFWHFYKHINDKTGLFGGPEINANYSLNKEYGNIGSSLLSVNTTKTIQLSMGLTAGVYYRFSDKWWGTASLAFSDPVSVGYSFLKQLKSLDPNTIETTKNVQLGYRLSPSFSFPSVGLGFRYFL</sequence>
<dbReference type="AlphaFoldDB" id="A0A4R5E2R6"/>
<dbReference type="OrthoDB" id="949623at2"/>
<accession>A0A4R5E2R6</accession>
<evidence type="ECO:0000313" key="2">
    <source>
        <dbReference type="Proteomes" id="UP000294850"/>
    </source>
</evidence>
<proteinExistence type="predicted"/>
<dbReference type="Proteomes" id="UP000294850">
    <property type="component" value="Unassembled WGS sequence"/>
</dbReference>
<name>A0A4R5E2R6_9BACT</name>